<keyword evidence="7" id="KW-1185">Reference proteome</keyword>
<feature type="non-terminal residue" evidence="6">
    <location>
        <position position="1"/>
    </location>
</feature>
<sequence>EPSTSSTSTTSNQDNNGPSSTTASAPSNDKNSTTTTTTNNNDSQNNLQPTPGSLKNVSDRVLIAKAKLVESPYDLDAWNILIKDVQNKNQEITREFYEQLVSQFPTSGRFWRLTIEYEIKYKNYERVEKVRCLFLFQRCLVKVLNIDLWKCYLNYIKEAKYHLPSFREKMGQAFDFALEKMGIDINSYSIYNDYVQFLKGVDAQGNYAENQKISAVRRVYQRGIVIPMLNIETFWKEYLAYEQNINPMFVDKAIADRSKDYMNARRVAKEFEAITRGLNRNAPAVPPQSTPEENRQVDLWKKYIQWEKQNPLKTEDVTLVIKRGIFFDC</sequence>
<dbReference type="InterPro" id="IPR003107">
    <property type="entry name" value="HAT"/>
</dbReference>
<feature type="compositionally biased region" description="Low complexity" evidence="4">
    <location>
        <begin position="1"/>
        <end position="11"/>
    </location>
</feature>
<feature type="compositionally biased region" description="Low complexity" evidence="4">
    <location>
        <begin position="27"/>
        <end position="46"/>
    </location>
</feature>
<evidence type="ECO:0000313" key="6">
    <source>
        <dbReference type="EMBL" id="OTF75358.1"/>
    </source>
</evidence>
<dbReference type="GO" id="GO:0005634">
    <property type="term" value="C:nucleus"/>
    <property type="evidence" value="ECO:0007669"/>
    <property type="project" value="UniProtKB-SubCell"/>
</dbReference>
<name>A0A1Y3B5Y6_EURMA</name>
<reference evidence="6 7" key="1">
    <citation type="submission" date="2017-03" db="EMBL/GenBank/DDBJ databases">
        <title>Genome Survey of Euroglyphus maynei.</title>
        <authorList>
            <person name="Arlian L.G."/>
            <person name="Morgan M.S."/>
            <person name="Rider S.D."/>
        </authorList>
    </citation>
    <scope>NUCLEOTIDE SEQUENCE [LARGE SCALE GENOMIC DNA]</scope>
    <source>
        <strain evidence="6">Arlian Lab</strain>
        <tissue evidence="6">Whole body</tissue>
    </source>
</reference>
<dbReference type="InterPro" id="IPR011990">
    <property type="entry name" value="TPR-like_helical_dom_sf"/>
</dbReference>
<dbReference type="OrthoDB" id="26282at2759"/>
<evidence type="ECO:0000256" key="2">
    <source>
        <dbReference type="ARBA" id="ARBA00022737"/>
    </source>
</evidence>
<evidence type="ECO:0000256" key="4">
    <source>
        <dbReference type="SAM" id="MobiDB-lite"/>
    </source>
</evidence>
<dbReference type="AlphaFoldDB" id="A0A1Y3B5Y6"/>
<dbReference type="InterPro" id="IPR008847">
    <property type="entry name" value="Suf"/>
</dbReference>
<keyword evidence="3" id="KW-0539">Nucleus</keyword>
<comment type="subcellular location">
    <subcellularLocation>
        <location evidence="1">Nucleus</location>
    </subcellularLocation>
</comment>
<feature type="compositionally biased region" description="Polar residues" evidence="4">
    <location>
        <begin position="12"/>
        <end position="26"/>
    </location>
</feature>
<dbReference type="InterPro" id="IPR045243">
    <property type="entry name" value="Rna14-like"/>
</dbReference>
<feature type="domain" description="Suppressor of forked" evidence="5">
    <location>
        <begin position="61"/>
        <end position="325"/>
    </location>
</feature>
<dbReference type="SMART" id="SM00386">
    <property type="entry name" value="HAT"/>
    <property type="match status" value="5"/>
</dbReference>
<dbReference type="PANTHER" id="PTHR19980:SF0">
    <property type="entry name" value="CLEAVAGE STIMULATION FACTOR SUBUNIT 3"/>
    <property type="match status" value="1"/>
</dbReference>
<evidence type="ECO:0000256" key="1">
    <source>
        <dbReference type="ARBA" id="ARBA00004123"/>
    </source>
</evidence>
<protein>
    <submittedName>
        <fullName evidence="6">Suppressor of forked-like protein</fullName>
    </submittedName>
</protein>
<keyword evidence="2" id="KW-0677">Repeat</keyword>
<dbReference type="EMBL" id="MUJZ01042361">
    <property type="protein sequence ID" value="OTF75358.1"/>
    <property type="molecule type" value="Genomic_DNA"/>
</dbReference>
<evidence type="ECO:0000256" key="3">
    <source>
        <dbReference type="ARBA" id="ARBA00023242"/>
    </source>
</evidence>
<dbReference type="PANTHER" id="PTHR19980">
    <property type="entry name" value="RNA CLEAVAGE STIMULATION FACTOR"/>
    <property type="match status" value="1"/>
</dbReference>
<dbReference type="GO" id="GO:0031124">
    <property type="term" value="P:mRNA 3'-end processing"/>
    <property type="evidence" value="ECO:0007669"/>
    <property type="project" value="InterPro"/>
</dbReference>
<evidence type="ECO:0000313" key="7">
    <source>
        <dbReference type="Proteomes" id="UP000194236"/>
    </source>
</evidence>
<feature type="region of interest" description="Disordered" evidence="4">
    <location>
        <begin position="1"/>
        <end position="53"/>
    </location>
</feature>
<evidence type="ECO:0000259" key="5">
    <source>
        <dbReference type="Pfam" id="PF05843"/>
    </source>
</evidence>
<dbReference type="SUPFAM" id="SSF48452">
    <property type="entry name" value="TPR-like"/>
    <property type="match status" value="1"/>
</dbReference>
<dbReference type="Proteomes" id="UP000194236">
    <property type="component" value="Unassembled WGS sequence"/>
</dbReference>
<dbReference type="Pfam" id="PF05843">
    <property type="entry name" value="Suf"/>
    <property type="match status" value="1"/>
</dbReference>
<dbReference type="GO" id="GO:0003729">
    <property type="term" value="F:mRNA binding"/>
    <property type="evidence" value="ECO:0007669"/>
    <property type="project" value="TreeGrafter"/>
</dbReference>
<gene>
    <name evidence="6" type="ORF">BLA29_005604</name>
</gene>
<dbReference type="Gene3D" id="1.25.40.1040">
    <property type="match status" value="1"/>
</dbReference>
<accession>A0A1Y3B5Y6</accession>
<comment type="caution">
    <text evidence="6">The sequence shown here is derived from an EMBL/GenBank/DDBJ whole genome shotgun (WGS) entry which is preliminary data.</text>
</comment>
<organism evidence="6 7">
    <name type="scientific">Euroglyphus maynei</name>
    <name type="common">Mayne's house dust mite</name>
    <dbReference type="NCBI Taxonomy" id="6958"/>
    <lineage>
        <taxon>Eukaryota</taxon>
        <taxon>Metazoa</taxon>
        <taxon>Ecdysozoa</taxon>
        <taxon>Arthropoda</taxon>
        <taxon>Chelicerata</taxon>
        <taxon>Arachnida</taxon>
        <taxon>Acari</taxon>
        <taxon>Acariformes</taxon>
        <taxon>Sarcoptiformes</taxon>
        <taxon>Astigmata</taxon>
        <taxon>Psoroptidia</taxon>
        <taxon>Analgoidea</taxon>
        <taxon>Pyroglyphidae</taxon>
        <taxon>Pyroglyphinae</taxon>
        <taxon>Euroglyphus</taxon>
    </lineage>
</organism>
<proteinExistence type="predicted"/>